<keyword evidence="2" id="KW-1185">Reference proteome</keyword>
<protein>
    <submittedName>
        <fullName evidence="1">Uncharacterized protein</fullName>
    </submittedName>
</protein>
<sequence>MGKAKKDLLTKAPWRGEDEDDSNKFKDAKLKVTSDSGGTSTMHVARQEKDLQIR</sequence>
<name>A0ACC1ALL8_9ROSI</name>
<comment type="caution">
    <text evidence="1">The sequence shown here is derived from an EMBL/GenBank/DDBJ whole genome shotgun (WGS) entry which is preliminary data.</text>
</comment>
<organism evidence="1 2">
    <name type="scientific">Pistacia atlantica</name>
    <dbReference type="NCBI Taxonomy" id="434234"/>
    <lineage>
        <taxon>Eukaryota</taxon>
        <taxon>Viridiplantae</taxon>
        <taxon>Streptophyta</taxon>
        <taxon>Embryophyta</taxon>
        <taxon>Tracheophyta</taxon>
        <taxon>Spermatophyta</taxon>
        <taxon>Magnoliopsida</taxon>
        <taxon>eudicotyledons</taxon>
        <taxon>Gunneridae</taxon>
        <taxon>Pentapetalae</taxon>
        <taxon>rosids</taxon>
        <taxon>malvids</taxon>
        <taxon>Sapindales</taxon>
        <taxon>Anacardiaceae</taxon>
        <taxon>Pistacia</taxon>
    </lineage>
</organism>
<evidence type="ECO:0000313" key="1">
    <source>
        <dbReference type="EMBL" id="KAJ0087450.1"/>
    </source>
</evidence>
<gene>
    <name evidence="1" type="ORF">Patl1_07617</name>
</gene>
<evidence type="ECO:0000313" key="2">
    <source>
        <dbReference type="Proteomes" id="UP001164250"/>
    </source>
</evidence>
<dbReference type="Proteomes" id="UP001164250">
    <property type="component" value="Chromosome 10"/>
</dbReference>
<reference evidence="2" key="1">
    <citation type="journal article" date="2023" name="G3 (Bethesda)">
        <title>Genome assembly and association tests identify interacting loci associated with vigor, precocity, and sex in interspecific pistachio rootstocks.</title>
        <authorList>
            <person name="Palmer W."/>
            <person name="Jacygrad E."/>
            <person name="Sagayaradj S."/>
            <person name="Cavanaugh K."/>
            <person name="Han R."/>
            <person name="Bertier L."/>
            <person name="Beede B."/>
            <person name="Kafkas S."/>
            <person name="Golino D."/>
            <person name="Preece J."/>
            <person name="Michelmore R."/>
        </authorList>
    </citation>
    <scope>NUCLEOTIDE SEQUENCE [LARGE SCALE GENOMIC DNA]</scope>
</reference>
<dbReference type="EMBL" id="CM047906">
    <property type="protein sequence ID" value="KAJ0087450.1"/>
    <property type="molecule type" value="Genomic_DNA"/>
</dbReference>
<accession>A0ACC1ALL8</accession>
<proteinExistence type="predicted"/>